<keyword evidence="2" id="KW-1185">Reference proteome</keyword>
<dbReference type="OrthoDB" id="7011037at2"/>
<gene>
    <name evidence="1" type="ORF">E0L93_11065</name>
</gene>
<name>A0A4R1BFP2_9ACTN</name>
<sequence length="115" mass="12855">MREERDRLMVPAELARVGRARHYIAWRAAVAGLRGNDLHDLAVAAEAVLTDILLSGEGGELEITAEEEAGSLYVCISHAELSERRMRDLPRLLDHYLDGYELSPTSATLTKRILR</sequence>
<dbReference type="AlphaFoldDB" id="A0A4R1BFP2"/>
<dbReference type="EMBL" id="SKBU01000019">
    <property type="protein sequence ID" value="TCJ16016.1"/>
    <property type="molecule type" value="Genomic_DNA"/>
</dbReference>
<comment type="caution">
    <text evidence="1">The sequence shown here is derived from an EMBL/GenBank/DDBJ whole genome shotgun (WGS) entry which is preliminary data.</text>
</comment>
<proteinExistence type="predicted"/>
<dbReference type="RefSeq" id="WP_132691884.1">
    <property type="nucleotide sequence ID" value="NZ_SKBU01000019.1"/>
</dbReference>
<organism evidence="1 2">
    <name type="scientific">Rubrobacter taiwanensis</name>
    <dbReference type="NCBI Taxonomy" id="185139"/>
    <lineage>
        <taxon>Bacteria</taxon>
        <taxon>Bacillati</taxon>
        <taxon>Actinomycetota</taxon>
        <taxon>Rubrobacteria</taxon>
        <taxon>Rubrobacterales</taxon>
        <taxon>Rubrobacteraceae</taxon>
        <taxon>Rubrobacter</taxon>
    </lineage>
</organism>
<dbReference type="Proteomes" id="UP000295244">
    <property type="component" value="Unassembled WGS sequence"/>
</dbReference>
<protein>
    <submittedName>
        <fullName evidence="1">Uncharacterized protein</fullName>
    </submittedName>
</protein>
<accession>A0A4R1BFP2</accession>
<reference evidence="1 2" key="1">
    <citation type="submission" date="2019-03" db="EMBL/GenBank/DDBJ databases">
        <title>Whole genome sequence of a novel Rubrobacter taiwanensis strain, isolated from Yellowstone National Park.</title>
        <authorList>
            <person name="Freed S."/>
            <person name="Ramaley R.F."/>
            <person name="Kyndt J.A."/>
        </authorList>
    </citation>
    <scope>NUCLEOTIDE SEQUENCE [LARGE SCALE GENOMIC DNA]</scope>
    <source>
        <strain evidence="1 2">Yellowstone</strain>
    </source>
</reference>
<evidence type="ECO:0000313" key="1">
    <source>
        <dbReference type="EMBL" id="TCJ16016.1"/>
    </source>
</evidence>
<evidence type="ECO:0000313" key="2">
    <source>
        <dbReference type="Proteomes" id="UP000295244"/>
    </source>
</evidence>